<dbReference type="Gene3D" id="2.10.50.10">
    <property type="entry name" value="Tumor Necrosis Factor Receptor, subunit A, domain 2"/>
    <property type="match status" value="1"/>
</dbReference>
<evidence type="ECO:0000259" key="4">
    <source>
        <dbReference type="Pfam" id="PF07699"/>
    </source>
</evidence>
<reference evidence="5 6" key="1">
    <citation type="submission" date="2016-11" db="EMBL/GenBank/DDBJ databases">
        <title>The macronuclear genome of Stentor coeruleus: a giant cell with tiny introns.</title>
        <authorList>
            <person name="Slabodnick M."/>
            <person name="Ruby J.G."/>
            <person name="Reiff S.B."/>
            <person name="Swart E.C."/>
            <person name="Gosai S."/>
            <person name="Prabakaran S."/>
            <person name="Witkowska E."/>
            <person name="Larue G.E."/>
            <person name="Fisher S."/>
            <person name="Freeman R.M."/>
            <person name="Gunawardena J."/>
            <person name="Chu W."/>
            <person name="Stover N.A."/>
            <person name="Gregory B.D."/>
            <person name="Nowacki M."/>
            <person name="Derisi J."/>
            <person name="Roy S.W."/>
            <person name="Marshall W.F."/>
            <person name="Sood P."/>
        </authorList>
    </citation>
    <scope>NUCLEOTIDE SEQUENCE [LARGE SCALE GENOMIC DNA]</scope>
    <source>
        <strain evidence="5">WM001</strain>
    </source>
</reference>
<comment type="caution">
    <text evidence="5">The sequence shown here is derived from an EMBL/GenBank/DDBJ whole genome shotgun (WGS) entry which is preliminary data.</text>
</comment>
<organism evidence="5 6">
    <name type="scientific">Stentor coeruleus</name>
    <dbReference type="NCBI Taxonomy" id="5963"/>
    <lineage>
        <taxon>Eukaryota</taxon>
        <taxon>Sar</taxon>
        <taxon>Alveolata</taxon>
        <taxon>Ciliophora</taxon>
        <taxon>Postciliodesmatophora</taxon>
        <taxon>Heterotrichea</taxon>
        <taxon>Heterotrichida</taxon>
        <taxon>Stentoridae</taxon>
        <taxon>Stentor</taxon>
    </lineage>
</organism>
<evidence type="ECO:0000313" key="5">
    <source>
        <dbReference type="EMBL" id="OMJ67915.1"/>
    </source>
</evidence>
<evidence type="ECO:0000256" key="2">
    <source>
        <dbReference type="ARBA" id="ARBA00022737"/>
    </source>
</evidence>
<dbReference type="InterPro" id="IPR009030">
    <property type="entry name" value="Growth_fac_rcpt_cys_sf"/>
</dbReference>
<dbReference type="OrthoDB" id="285436at2759"/>
<proteinExistence type="predicted"/>
<dbReference type="InterPro" id="IPR011641">
    <property type="entry name" value="Tyr-kin_ephrin_A/B_rcpt-like"/>
</dbReference>
<evidence type="ECO:0000313" key="6">
    <source>
        <dbReference type="Proteomes" id="UP000187209"/>
    </source>
</evidence>
<dbReference type="Proteomes" id="UP000187209">
    <property type="component" value="Unassembled WGS sequence"/>
</dbReference>
<dbReference type="SUPFAM" id="SSF117281">
    <property type="entry name" value="Kelch motif"/>
    <property type="match status" value="1"/>
</dbReference>
<accession>A0A1R2ATZ0</accession>
<keyword evidence="1" id="KW-0880">Kelch repeat</keyword>
<gene>
    <name evidence="5" type="ORF">SteCoe_34790</name>
</gene>
<feature type="transmembrane region" description="Helical" evidence="3">
    <location>
        <begin position="468"/>
        <end position="492"/>
    </location>
</feature>
<dbReference type="CDD" id="cd00185">
    <property type="entry name" value="TNFRSF"/>
    <property type="match status" value="1"/>
</dbReference>
<sequence length="796" mass="88069">MNLINGKFYLFGGKGDNKYYNDLWVYNPILSLWSALSSLGNIPSSRADHAADSQGDTLIIWGGEDSLGLRSDLFMFNAISNYWYIITPASDEIPNPARGSCMVVSIPHVYIYGGVTNTGVSNELWDFNLWNNKYTKLSSDEAFSYGTCALYEGHFYVILGSKESSIPKSRIRIYSLKLNLWFKYYEIFDGRAKSSQAIQIFINGTVFKIGGQAWETEPKNDIWLFDKNYYPENYTFYNKTADNSTQIIQKLGDVPVYSFKAAYVYYNMSIYVFGGGSVSGNTLRMKVPNSDFFSISMKDICGDYCPSSCSGGTYEGEDVCSICPAGSYSEGIGNSTCTLCPVGTYNGIKGGSSNRQCYPCPEGSFANKPGSPYCLNCPAGLYCPPGSNSAIDLFSSDISYSIQPSLYKTGSSSSQVYYYEIAIGVFMLIVTIIVLSTKKCRERLYSIDIYNNLHNYVIGEPMYMRVTFFGGLFTLFFITIALIIIGATIISYEVSNIQETKSLVPLAILENEVSDFTADRMIVKVEFMRYGENCTSDILTQKCVKEVTATISNVANSANSINCEYTQDKSCIVKYMCKDCILKVGAKMSLLMTGKLSYAAGIIVNVTSTSSIPGAISSIVTDIYPNKNYVFIGASSNDFYFTMTPSLFKSDASKWKSDTTGYHVSSEKAPNYGSQHLTTELPVAFKLEANIYLNTGIAGLLTYRFVKQTLLFLFSSLLGSVFGVMGAMGGGMKFVEKNLYKIKNIVKRKKHVKDVKGKRKGLTIVVGSESSLLNNEGTCRQDPYDEVAPDEIGDKE</sequence>
<dbReference type="Gene3D" id="2.120.10.80">
    <property type="entry name" value="Kelch-type beta propeller"/>
    <property type="match status" value="2"/>
</dbReference>
<dbReference type="Pfam" id="PF24681">
    <property type="entry name" value="Kelch_KLHDC2_KLHL20_DRC7"/>
    <property type="match status" value="1"/>
</dbReference>
<feature type="transmembrane region" description="Helical" evidence="3">
    <location>
        <begin position="416"/>
        <end position="435"/>
    </location>
</feature>
<keyword evidence="6" id="KW-1185">Reference proteome</keyword>
<keyword evidence="3" id="KW-0472">Membrane</keyword>
<dbReference type="InterPro" id="IPR015915">
    <property type="entry name" value="Kelch-typ_b-propeller"/>
</dbReference>
<feature type="domain" description="Tyrosine-protein kinase ephrin type A/B receptor-like" evidence="4">
    <location>
        <begin position="313"/>
        <end position="357"/>
    </location>
</feature>
<keyword evidence="3" id="KW-1133">Transmembrane helix</keyword>
<feature type="transmembrane region" description="Helical" evidence="3">
    <location>
        <begin position="710"/>
        <end position="735"/>
    </location>
</feature>
<dbReference type="SMART" id="SM01411">
    <property type="entry name" value="Ephrin_rec_like"/>
    <property type="match status" value="2"/>
</dbReference>
<dbReference type="EMBL" id="MPUH01001415">
    <property type="protein sequence ID" value="OMJ67915.1"/>
    <property type="molecule type" value="Genomic_DNA"/>
</dbReference>
<keyword evidence="3" id="KW-0812">Transmembrane</keyword>
<name>A0A1R2ATZ0_9CILI</name>
<dbReference type="InterPro" id="IPR052124">
    <property type="entry name" value="Rab9_kelch_effector"/>
</dbReference>
<protein>
    <recommendedName>
        <fullName evidence="4">Tyrosine-protein kinase ephrin type A/B receptor-like domain-containing protein</fullName>
    </recommendedName>
</protein>
<evidence type="ECO:0000256" key="1">
    <source>
        <dbReference type="ARBA" id="ARBA00022441"/>
    </source>
</evidence>
<keyword evidence="2" id="KW-0677">Repeat</keyword>
<dbReference type="PANTHER" id="PTHR46647:SF1">
    <property type="entry name" value="RAB9 EFFECTOR PROTEIN WITH KELCH MOTIFS"/>
    <property type="match status" value="1"/>
</dbReference>
<dbReference type="PANTHER" id="PTHR46647">
    <property type="entry name" value="RAB9 EFFECTOR PROTEIN WITH KELCH MOTIFS"/>
    <property type="match status" value="1"/>
</dbReference>
<dbReference type="AlphaFoldDB" id="A0A1R2ATZ0"/>
<dbReference type="SUPFAM" id="SSF57184">
    <property type="entry name" value="Growth factor receptor domain"/>
    <property type="match status" value="1"/>
</dbReference>
<dbReference type="Pfam" id="PF07699">
    <property type="entry name" value="Ephrin_rec_like"/>
    <property type="match status" value="1"/>
</dbReference>
<evidence type="ECO:0000256" key="3">
    <source>
        <dbReference type="SAM" id="Phobius"/>
    </source>
</evidence>